<dbReference type="InterPro" id="IPR023393">
    <property type="entry name" value="START-like_dom_sf"/>
</dbReference>
<protein>
    <submittedName>
        <fullName evidence="2">ATPase</fullName>
    </submittedName>
</protein>
<dbReference type="Pfam" id="PF19569">
    <property type="entry name" value="START_2"/>
    <property type="match status" value="1"/>
</dbReference>
<feature type="domain" description="START-like" evidence="1">
    <location>
        <begin position="2"/>
        <end position="124"/>
    </location>
</feature>
<reference evidence="2 3" key="1">
    <citation type="submission" date="2015-07" db="EMBL/GenBank/DDBJ databases">
        <title>The draft genome sequence of Leadbetterella sp. JN14-9.</title>
        <authorList>
            <person name="Liu Y."/>
            <person name="Du J."/>
            <person name="Shao Z."/>
        </authorList>
    </citation>
    <scope>NUCLEOTIDE SEQUENCE [LARGE SCALE GENOMIC DNA]</scope>
    <source>
        <strain evidence="2 3">JN14-9</strain>
    </source>
</reference>
<keyword evidence="3" id="KW-1185">Reference proteome</keyword>
<sequence>MSKHKFVGEYPFKTSPKVLYNYISTPGGLQQWFAENVSIDSDRNFHIEWDNEVHVAAVSKRLNKSAKYDFMGDDEGSSLELKLVSGELDGSTYLQVIDVSDNDDDEDLNDLWLGLVNDLKDIVGG</sequence>
<comment type="caution">
    <text evidence="2">The sequence shown here is derived from an EMBL/GenBank/DDBJ whole genome shotgun (WGS) entry which is preliminary data.</text>
</comment>
<accession>A0A0P7BYM1</accession>
<name>A0A0P7BYM1_9BACT</name>
<evidence type="ECO:0000313" key="3">
    <source>
        <dbReference type="Proteomes" id="UP000050454"/>
    </source>
</evidence>
<organism evidence="2 3">
    <name type="scientific">Jiulongibacter sediminis</name>
    <dbReference type="NCBI Taxonomy" id="1605367"/>
    <lineage>
        <taxon>Bacteria</taxon>
        <taxon>Pseudomonadati</taxon>
        <taxon>Bacteroidota</taxon>
        <taxon>Cytophagia</taxon>
        <taxon>Cytophagales</taxon>
        <taxon>Leadbetterellaceae</taxon>
        <taxon>Jiulongibacter</taxon>
    </lineage>
</organism>
<evidence type="ECO:0000259" key="1">
    <source>
        <dbReference type="Pfam" id="PF19569"/>
    </source>
</evidence>
<dbReference type="Proteomes" id="UP000050454">
    <property type="component" value="Unassembled WGS sequence"/>
</dbReference>
<evidence type="ECO:0000313" key="2">
    <source>
        <dbReference type="EMBL" id="KPM49597.1"/>
    </source>
</evidence>
<dbReference type="InterPro" id="IPR045736">
    <property type="entry name" value="START_2"/>
</dbReference>
<dbReference type="EMBL" id="LGTQ01000005">
    <property type="protein sequence ID" value="KPM49597.1"/>
    <property type="molecule type" value="Genomic_DNA"/>
</dbReference>
<dbReference type="OrthoDB" id="667567at2"/>
<dbReference type="SUPFAM" id="SSF55961">
    <property type="entry name" value="Bet v1-like"/>
    <property type="match status" value="1"/>
</dbReference>
<gene>
    <name evidence="2" type="ORF">AFM12_03075</name>
</gene>
<proteinExistence type="predicted"/>
<dbReference type="Gene3D" id="3.30.530.20">
    <property type="match status" value="1"/>
</dbReference>
<dbReference type="STRING" id="1605367.AFM12_03075"/>
<dbReference type="RefSeq" id="WP_055143804.1">
    <property type="nucleotide sequence ID" value="NZ_CAKZPM010000017.1"/>
</dbReference>
<dbReference type="AlphaFoldDB" id="A0A0P7BYM1"/>